<dbReference type="GO" id="GO:0032259">
    <property type="term" value="P:methylation"/>
    <property type="evidence" value="ECO:0007669"/>
    <property type="project" value="UniProtKB-KW"/>
</dbReference>
<organism evidence="7 8">
    <name type="scientific">Methanosuratincola subterraneus</name>
    <dbReference type="NCBI Taxonomy" id="2593994"/>
    <lineage>
        <taxon>Archaea</taxon>
        <taxon>Thermoproteota</taxon>
        <taxon>Methanosuratincolia</taxon>
        <taxon>Candidatus Methanomethylicales</taxon>
        <taxon>Candidatus Methanomethylicaceae</taxon>
        <taxon>Candidatus Methanosuratincola (ex Vanwonterghem et al. 2016)</taxon>
    </lineage>
</organism>
<proteinExistence type="inferred from homology"/>
<reference evidence="7 8" key="1">
    <citation type="submission" date="2018-12" db="EMBL/GenBank/DDBJ databases">
        <title>The complete genome of the methanogenic archaea of the candidate phylum Verstraetearchaeota, obtained from the metagenome of underground thermal water.</title>
        <authorList>
            <person name="Kadnikov V.V."/>
            <person name="Mardanov A.V."/>
            <person name="Beletsky A.V."/>
            <person name="Karnachuk O.V."/>
            <person name="Ravin N.V."/>
        </authorList>
    </citation>
    <scope>NUCLEOTIDE SEQUENCE [LARGE SCALE GENOMIC DNA]</scope>
    <source>
        <strain evidence="7">Ch88</strain>
    </source>
</reference>
<dbReference type="InterPro" id="IPR023095">
    <property type="entry name" value="Ade_MeTrfase_dom_2"/>
</dbReference>
<dbReference type="GO" id="GO:0006298">
    <property type="term" value="P:mismatch repair"/>
    <property type="evidence" value="ECO:0007669"/>
    <property type="project" value="TreeGrafter"/>
</dbReference>
<dbReference type="EC" id="2.1.1.72" evidence="2"/>
<dbReference type="InterPro" id="IPR012327">
    <property type="entry name" value="MeTrfase_D12"/>
</dbReference>
<dbReference type="GO" id="GO:0009007">
    <property type="term" value="F:site-specific DNA-methyltransferase (adenine-specific) activity"/>
    <property type="evidence" value="ECO:0007669"/>
    <property type="project" value="UniProtKB-EC"/>
</dbReference>
<dbReference type="EMBL" id="RXGA01000002">
    <property type="protein sequence ID" value="RWX73655.1"/>
    <property type="molecule type" value="Genomic_DNA"/>
</dbReference>
<evidence type="ECO:0000256" key="1">
    <source>
        <dbReference type="ARBA" id="ARBA00006594"/>
    </source>
</evidence>
<evidence type="ECO:0000256" key="2">
    <source>
        <dbReference type="ARBA" id="ARBA00011900"/>
    </source>
</evidence>
<evidence type="ECO:0000256" key="4">
    <source>
        <dbReference type="ARBA" id="ARBA00022679"/>
    </source>
</evidence>
<keyword evidence="3 7" id="KW-0489">Methyltransferase</keyword>
<evidence type="ECO:0000313" key="7">
    <source>
        <dbReference type="EMBL" id="RWX73655.1"/>
    </source>
</evidence>
<evidence type="ECO:0000256" key="5">
    <source>
        <dbReference type="ARBA" id="ARBA00022691"/>
    </source>
</evidence>
<dbReference type="GO" id="GO:0009307">
    <property type="term" value="P:DNA restriction-modification system"/>
    <property type="evidence" value="ECO:0007669"/>
    <property type="project" value="InterPro"/>
</dbReference>
<dbReference type="NCBIfam" id="TIGR00571">
    <property type="entry name" value="dam"/>
    <property type="match status" value="1"/>
</dbReference>
<dbReference type="Gene3D" id="1.10.1020.10">
    <property type="entry name" value="Adenine-specific Methyltransferase, Domain 2"/>
    <property type="match status" value="1"/>
</dbReference>
<dbReference type="GO" id="GO:1904047">
    <property type="term" value="F:S-adenosyl-L-methionine binding"/>
    <property type="evidence" value="ECO:0007669"/>
    <property type="project" value="TreeGrafter"/>
</dbReference>
<dbReference type="PROSITE" id="PS00092">
    <property type="entry name" value="N6_MTASE"/>
    <property type="match status" value="1"/>
</dbReference>
<sequence length="299" mass="34063">MPGNSSSPPIYPFLKWAGGKSQLLDNIVGCMPEDFGTYFEPFLGGGALFFRLVSMGKVRRAILSDLNRDLINCYVVVRDELDALISRLEYYQKYVGAKDFFYEVARPSFNKIRLKNGLEKNVEKAALLIYLNKTCFNGLYRVNSKGEFNVPWGRYDSPSLFDEANLRAVSRALDQRWVEIMCCDYREAVKLARAGDLVYFDPPYQPLSRTSSFTQYTPDSFSEEDQRALAEAFRDLDGRGCKVVMSNSSSPLVEGLYRDYISRGQFRVAMAARAISCLGDGRGRIPEYIIFNYPMPRNQ</sequence>
<dbReference type="InterPro" id="IPR002052">
    <property type="entry name" value="DNA_methylase_N6_adenine_CS"/>
</dbReference>
<evidence type="ECO:0000313" key="8">
    <source>
        <dbReference type="Proteomes" id="UP000288215"/>
    </source>
</evidence>
<dbReference type="Pfam" id="PF02086">
    <property type="entry name" value="MethyltransfD12"/>
    <property type="match status" value="1"/>
</dbReference>
<accession>A0A3S3S834</accession>
<dbReference type="SUPFAM" id="SSF53335">
    <property type="entry name" value="S-adenosyl-L-methionine-dependent methyltransferases"/>
    <property type="match status" value="1"/>
</dbReference>
<comment type="similarity">
    <text evidence="1">Belongs to the N(4)/N(6)-methyltransferase family.</text>
</comment>
<dbReference type="Proteomes" id="UP000288215">
    <property type="component" value="Unassembled WGS sequence"/>
</dbReference>
<dbReference type="PIRSF" id="PIRSF000398">
    <property type="entry name" value="M_m6A_EcoRV"/>
    <property type="match status" value="1"/>
</dbReference>
<dbReference type="PANTHER" id="PTHR30481">
    <property type="entry name" value="DNA ADENINE METHYLASE"/>
    <property type="match status" value="1"/>
</dbReference>
<dbReference type="InterPro" id="IPR012263">
    <property type="entry name" value="M_m6A_EcoRV"/>
</dbReference>
<protein>
    <recommendedName>
        <fullName evidence="2">site-specific DNA-methyltransferase (adenine-specific)</fullName>
        <ecNumber evidence="2">2.1.1.72</ecNumber>
    </recommendedName>
</protein>
<gene>
    <name evidence="7" type="ORF">Metus_0434</name>
</gene>
<name>A0A3S3S834_METS7</name>
<evidence type="ECO:0000256" key="6">
    <source>
        <dbReference type="ARBA" id="ARBA00047942"/>
    </source>
</evidence>
<comment type="catalytic activity">
    <reaction evidence="6">
        <text>a 2'-deoxyadenosine in DNA + S-adenosyl-L-methionine = an N(6)-methyl-2'-deoxyadenosine in DNA + S-adenosyl-L-homocysteine + H(+)</text>
        <dbReference type="Rhea" id="RHEA:15197"/>
        <dbReference type="Rhea" id="RHEA-COMP:12418"/>
        <dbReference type="Rhea" id="RHEA-COMP:12419"/>
        <dbReference type="ChEBI" id="CHEBI:15378"/>
        <dbReference type="ChEBI" id="CHEBI:57856"/>
        <dbReference type="ChEBI" id="CHEBI:59789"/>
        <dbReference type="ChEBI" id="CHEBI:90615"/>
        <dbReference type="ChEBI" id="CHEBI:90616"/>
        <dbReference type="EC" id="2.1.1.72"/>
    </reaction>
</comment>
<dbReference type="PRINTS" id="PR00505">
    <property type="entry name" value="D12N6MTFRASE"/>
</dbReference>
<dbReference type="PANTHER" id="PTHR30481:SF3">
    <property type="entry name" value="DNA ADENINE METHYLASE"/>
    <property type="match status" value="1"/>
</dbReference>
<dbReference type="InterPro" id="IPR029063">
    <property type="entry name" value="SAM-dependent_MTases_sf"/>
</dbReference>
<dbReference type="GO" id="GO:0043565">
    <property type="term" value="F:sequence-specific DNA binding"/>
    <property type="evidence" value="ECO:0007669"/>
    <property type="project" value="TreeGrafter"/>
</dbReference>
<dbReference type="Gene3D" id="3.40.50.150">
    <property type="entry name" value="Vaccinia Virus protein VP39"/>
    <property type="match status" value="1"/>
</dbReference>
<comment type="caution">
    <text evidence="7">The sequence shown here is derived from an EMBL/GenBank/DDBJ whole genome shotgun (WGS) entry which is preliminary data.</text>
</comment>
<keyword evidence="4" id="KW-0808">Transferase</keyword>
<dbReference type="AlphaFoldDB" id="A0A3S3S834"/>
<evidence type="ECO:0000256" key="3">
    <source>
        <dbReference type="ARBA" id="ARBA00022603"/>
    </source>
</evidence>
<keyword evidence="5" id="KW-0949">S-adenosyl-L-methionine</keyword>